<feature type="compositionally biased region" description="Polar residues" evidence="1">
    <location>
        <begin position="615"/>
        <end position="643"/>
    </location>
</feature>
<evidence type="ECO:0000256" key="2">
    <source>
        <dbReference type="SAM" id="SignalP"/>
    </source>
</evidence>
<evidence type="ECO:0000256" key="1">
    <source>
        <dbReference type="SAM" id="MobiDB-lite"/>
    </source>
</evidence>
<dbReference type="InterPro" id="IPR055352">
    <property type="entry name" value="CCD_aECM"/>
</dbReference>
<feature type="region of interest" description="Disordered" evidence="1">
    <location>
        <begin position="165"/>
        <end position="449"/>
    </location>
</feature>
<dbReference type="InterPro" id="IPR011524">
    <property type="entry name" value="SARAH_dom"/>
</dbReference>
<protein>
    <submittedName>
        <fullName evidence="5">SARAH domain-containing protein</fullName>
    </submittedName>
</protein>
<feature type="compositionally biased region" description="Acidic residues" evidence="1">
    <location>
        <begin position="227"/>
        <end position="238"/>
    </location>
</feature>
<dbReference type="Pfam" id="PF23626">
    <property type="entry name" value="CCD_aECM"/>
    <property type="match status" value="1"/>
</dbReference>
<feature type="compositionally biased region" description="Basic and acidic residues" evidence="1">
    <location>
        <begin position="411"/>
        <end position="435"/>
    </location>
</feature>
<proteinExistence type="predicted"/>
<organism evidence="4 5">
    <name type="scientific">Haemonchus contortus</name>
    <name type="common">Barber pole worm</name>
    <dbReference type="NCBI Taxonomy" id="6289"/>
    <lineage>
        <taxon>Eukaryota</taxon>
        <taxon>Metazoa</taxon>
        <taxon>Ecdysozoa</taxon>
        <taxon>Nematoda</taxon>
        <taxon>Chromadorea</taxon>
        <taxon>Rhabditida</taxon>
        <taxon>Rhabditina</taxon>
        <taxon>Rhabditomorpha</taxon>
        <taxon>Strongyloidea</taxon>
        <taxon>Trichostrongylidae</taxon>
        <taxon>Haemonchus</taxon>
    </lineage>
</organism>
<dbReference type="GO" id="GO:0007165">
    <property type="term" value="P:signal transduction"/>
    <property type="evidence" value="ECO:0007669"/>
    <property type="project" value="InterPro"/>
</dbReference>
<keyword evidence="4" id="KW-1185">Reference proteome</keyword>
<dbReference type="OMA" id="RIMQKEE"/>
<feature type="region of interest" description="Disordered" evidence="1">
    <location>
        <begin position="614"/>
        <end position="643"/>
    </location>
</feature>
<feature type="compositionally biased region" description="Basic and acidic residues" evidence="1">
    <location>
        <begin position="356"/>
        <end position="391"/>
    </location>
</feature>
<feature type="compositionally biased region" description="Basic and acidic residues" evidence="1">
    <location>
        <begin position="319"/>
        <end position="329"/>
    </location>
</feature>
<feature type="chain" id="PRO_5029591445" evidence="2">
    <location>
        <begin position="18"/>
        <end position="707"/>
    </location>
</feature>
<name>A0A7I4YWR2_HAECO</name>
<sequence>MRRIGPLLLALLAITNAQKNFRTFMVPIGANRLTNLREIRRHESAETVTKRTQTYVESSREERIRREKEEEEELARVLDWEQKQIKELQERRERLKRERDEEIQRLLKKRAEEQAQLEAARAERRRVRALEERRKMLKEAKEERDRQEKLLVELERQKQTEIERLREQRSRQQRKEEEGRRKMEIEARRRVKEEEEIRRKREEEKRRRKEEEELRRKHQDEAGKETEEVEKEEEEEDFDERRLGEELERRIMQKEEEQRQNLVREKSRIEHQQHQQRMAEDERRHMREEVERFNMEKSKNERQSTRGQQRRRYIGMNQFEDKIEQKQEEEQSTTTSIKDENQMEETELSTLSVDDLSGRREELLNKFGEQARHRSSGEKRKQTDDKSEKVKIYSTNELRSSAPDSEDGPEEDKFSRPVDRTKNENQSLEKEHENGVNDENSNISENREKALVRKTIQRRLRGIKTFAEPKDVKSSVDDSANSDATYLGGWKESSENAAFVHGRMLKTTTADTEAEFIPTYYSSPTGTDPVVVQPVITPKPLLHHPHLKSDTKASASQVIGHAIDDEYLKAYYEQYYNEWYRQHNAAAKSTSAPIANPTPRNQISLKMGSLWGKPENSSPPGALQPSQPSMPLQTFSTPASTNQATLSSEQLNKICADIKRATQDYGIRNPKSFALENCPLIQMYYKNVTCDQINHVMDYCAQNSLIV</sequence>
<keyword evidence="2" id="KW-0732">Signal</keyword>
<accession>A0A7I4YWR2</accession>
<feature type="signal peptide" evidence="2">
    <location>
        <begin position="1"/>
        <end position="17"/>
    </location>
</feature>
<feature type="compositionally biased region" description="Basic and acidic residues" evidence="1">
    <location>
        <begin position="239"/>
        <end position="304"/>
    </location>
</feature>
<dbReference type="Proteomes" id="UP000025227">
    <property type="component" value="Unplaced"/>
</dbReference>
<dbReference type="PROSITE" id="PS50951">
    <property type="entry name" value="SARAH"/>
    <property type="match status" value="1"/>
</dbReference>
<dbReference type="WBParaSite" id="HCON_00148700-00001">
    <property type="protein sequence ID" value="HCON_00148700-00001"/>
    <property type="gene ID" value="HCON_00148700"/>
</dbReference>
<dbReference type="AlphaFoldDB" id="A0A7I4YWR2"/>
<evidence type="ECO:0000259" key="3">
    <source>
        <dbReference type="PROSITE" id="PS50951"/>
    </source>
</evidence>
<evidence type="ECO:0000313" key="5">
    <source>
        <dbReference type="WBParaSite" id="HCON_00148700-00001"/>
    </source>
</evidence>
<feature type="domain" description="SARAH" evidence="3">
    <location>
        <begin position="77"/>
        <end position="124"/>
    </location>
</feature>
<reference evidence="5" key="1">
    <citation type="submission" date="2020-12" db="UniProtKB">
        <authorList>
            <consortium name="WormBaseParasite"/>
        </authorList>
    </citation>
    <scope>IDENTIFICATION</scope>
    <source>
        <strain evidence="5">MHco3</strain>
    </source>
</reference>
<feature type="compositionally biased region" description="Basic and acidic residues" evidence="1">
    <location>
        <begin position="165"/>
        <end position="226"/>
    </location>
</feature>
<evidence type="ECO:0000313" key="4">
    <source>
        <dbReference type="Proteomes" id="UP000025227"/>
    </source>
</evidence>
<feature type="compositionally biased region" description="Polar residues" evidence="1">
    <location>
        <begin position="393"/>
        <end position="403"/>
    </location>
</feature>
<dbReference type="OrthoDB" id="5861617at2759"/>